<dbReference type="OrthoDB" id="161951at2"/>
<reference evidence="2 3" key="1">
    <citation type="submission" date="2016-04" db="EMBL/GenBank/DDBJ databases">
        <title>Chloroflexus islandicus sp. nov., a thermophilic filamentous anoxygenic phototrophic bacterium from geyser Strokkur (Iceland).</title>
        <authorList>
            <person name="Gaisin V.A."/>
            <person name="Kalashnikov A.M."/>
            <person name="Sukhacheva M.V."/>
            <person name="Grouzdev D.S."/>
            <person name="Ivanov T.M."/>
            <person name="Kuznetsov B."/>
            <person name="Gorlenko V.M."/>
        </authorList>
    </citation>
    <scope>NUCLEOTIDE SEQUENCE [LARGE SCALE GENOMIC DNA]</scope>
    <source>
        <strain evidence="3">isl-2</strain>
    </source>
</reference>
<dbReference type="InterPro" id="IPR032693">
    <property type="entry name" value="YtkA-like_dom"/>
</dbReference>
<feature type="domain" description="YtkA-like" evidence="1">
    <location>
        <begin position="33"/>
        <end position="115"/>
    </location>
</feature>
<protein>
    <recommendedName>
        <fullName evidence="1">YtkA-like domain-containing protein</fullName>
    </recommendedName>
</protein>
<evidence type="ECO:0000313" key="3">
    <source>
        <dbReference type="Proteomes" id="UP000078287"/>
    </source>
</evidence>
<accession>A0A178M9Q6</accession>
<sequence>MNHAEFLGSLGFLVLLVLVTACGNSAIPLRETKVVDGLSITLDTPDRPKMNTAVDFVVLLSDAQGNPVNDANVYLDLDMPEMPMGVTRPVALPDGPGRYWARTAYTMEGWWEITVVVERAETTYRATFRRDVLQ</sequence>
<dbReference type="Pfam" id="PF13115">
    <property type="entry name" value="YtkA"/>
    <property type="match status" value="1"/>
</dbReference>
<gene>
    <name evidence="2" type="ORF">A6A03_16080</name>
</gene>
<evidence type="ECO:0000313" key="2">
    <source>
        <dbReference type="EMBL" id="OAN44624.1"/>
    </source>
</evidence>
<evidence type="ECO:0000259" key="1">
    <source>
        <dbReference type="Pfam" id="PF13115"/>
    </source>
</evidence>
<dbReference type="InterPro" id="IPR008964">
    <property type="entry name" value="Invasin/intimin_cell_adhesion"/>
</dbReference>
<dbReference type="STRING" id="1707952.A6A03_16080"/>
<dbReference type="SUPFAM" id="SSF49373">
    <property type="entry name" value="Invasin/intimin cell-adhesion fragments"/>
    <property type="match status" value="1"/>
</dbReference>
<dbReference type="EMBL" id="LWQS01000063">
    <property type="protein sequence ID" value="OAN44624.1"/>
    <property type="molecule type" value="Genomic_DNA"/>
</dbReference>
<dbReference type="AlphaFoldDB" id="A0A178M9Q6"/>
<dbReference type="RefSeq" id="WP_066788865.1">
    <property type="nucleotide sequence ID" value="NZ_LWQS01000063.1"/>
</dbReference>
<comment type="caution">
    <text evidence="2">The sequence shown here is derived from an EMBL/GenBank/DDBJ whole genome shotgun (WGS) entry which is preliminary data.</text>
</comment>
<dbReference type="Proteomes" id="UP000078287">
    <property type="component" value="Unassembled WGS sequence"/>
</dbReference>
<name>A0A178M9Q6_9CHLR</name>
<organism evidence="2 3">
    <name type="scientific">Chloroflexus islandicus</name>
    <dbReference type="NCBI Taxonomy" id="1707952"/>
    <lineage>
        <taxon>Bacteria</taxon>
        <taxon>Bacillati</taxon>
        <taxon>Chloroflexota</taxon>
        <taxon>Chloroflexia</taxon>
        <taxon>Chloroflexales</taxon>
        <taxon>Chloroflexineae</taxon>
        <taxon>Chloroflexaceae</taxon>
        <taxon>Chloroflexus</taxon>
    </lineage>
</organism>
<proteinExistence type="predicted"/>
<keyword evidence="3" id="KW-1185">Reference proteome</keyword>